<gene>
    <name evidence="2" type="ORF">G9H71_19445</name>
</gene>
<name>A0ABX0H3K3_9ACTN</name>
<dbReference type="RefSeq" id="WP_166284442.1">
    <property type="nucleotide sequence ID" value="NZ_JAANNP010000074.1"/>
</dbReference>
<evidence type="ECO:0000313" key="3">
    <source>
        <dbReference type="Proteomes" id="UP000800981"/>
    </source>
</evidence>
<evidence type="ECO:0000259" key="1">
    <source>
        <dbReference type="SMART" id="SM00824"/>
    </source>
</evidence>
<keyword evidence="2" id="KW-0378">Hydrolase</keyword>
<reference evidence="2 3" key="1">
    <citation type="submission" date="2020-03" db="EMBL/GenBank/DDBJ databases">
        <title>Two novel Motilibacter sp.</title>
        <authorList>
            <person name="Liu S."/>
        </authorList>
    </citation>
    <scope>NUCLEOTIDE SEQUENCE [LARGE SCALE GENOMIC DNA]</scope>
    <source>
        <strain evidence="2 3">E257</strain>
    </source>
</reference>
<accession>A0ABX0H3K3</accession>
<dbReference type="GO" id="GO:0016787">
    <property type="term" value="F:hydrolase activity"/>
    <property type="evidence" value="ECO:0007669"/>
    <property type="project" value="UniProtKB-KW"/>
</dbReference>
<dbReference type="InterPro" id="IPR020802">
    <property type="entry name" value="TesA-like"/>
</dbReference>
<proteinExistence type="predicted"/>
<dbReference type="InterPro" id="IPR029058">
    <property type="entry name" value="AB_hydrolase_fold"/>
</dbReference>
<dbReference type="SUPFAM" id="SSF53474">
    <property type="entry name" value="alpha/beta-Hydrolases"/>
    <property type="match status" value="1"/>
</dbReference>
<feature type="non-terminal residue" evidence="2">
    <location>
        <position position="1"/>
    </location>
</feature>
<keyword evidence="3" id="KW-1185">Reference proteome</keyword>
<dbReference type="EMBL" id="JAANNP010000074">
    <property type="protein sequence ID" value="NHC15963.1"/>
    <property type="molecule type" value="Genomic_DNA"/>
</dbReference>
<feature type="domain" description="Thioesterase TesA-like" evidence="1">
    <location>
        <begin position="22"/>
        <end position="261"/>
    </location>
</feature>
<evidence type="ECO:0000313" key="2">
    <source>
        <dbReference type="EMBL" id="NHC15963.1"/>
    </source>
</evidence>
<organism evidence="2 3">
    <name type="scientific">Motilibacter deserti</name>
    <dbReference type="NCBI Taxonomy" id="2714956"/>
    <lineage>
        <taxon>Bacteria</taxon>
        <taxon>Bacillati</taxon>
        <taxon>Actinomycetota</taxon>
        <taxon>Actinomycetes</taxon>
        <taxon>Motilibacterales</taxon>
        <taxon>Motilibacteraceae</taxon>
        <taxon>Motilibacter</taxon>
    </lineage>
</organism>
<dbReference type="Gene3D" id="3.40.50.1820">
    <property type="entry name" value="alpha/beta hydrolase"/>
    <property type="match status" value="1"/>
</dbReference>
<dbReference type="InterPro" id="IPR001031">
    <property type="entry name" value="Thioesterase"/>
</dbReference>
<sequence length="273" mass="28863">EEEGAFDVLLPLRRRGSQAPLFCVHPASGFAWSYAGLMRHLGPDVPVYGLQSRGLAEADELPGSVEEVAADYVAQIRTVQPHGPYSLLGWSFGGLVAHAMATQLQAEGEEVALLAMLDSFPKTAQEAAEQTVLGEQEFLGAMLDLAGYDRSALGDGPLEHSRVAELIRRQGGVLGTVEEHHLAALYAVFANNSRLARRFVPGVFDGEPLLFVATGSVTPDGPGPQAWGPHATGATRAHDIDCVHDAMTTPDALAAICAALVPALGQARDAQPR</sequence>
<dbReference type="Proteomes" id="UP000800981">
    <property type="component" value="Unassembled WGS sequence"/>
</dbReference>
<dbReference type="Pfam" id="PF00975">
    <property type="entry name" value="Thioesterase"/>
    <property type="match status" value="1"/>
</dbReference>
<dbReference type="SMART" id="SM00824">
    <property type="entry name" value="PKS_TE"/>
    <property type="match status" value="1"/>
</dbReference>
<protein>
    <submittedName>
        <fullName evidence="2">Alpha/beta fold hydrolase</fullName>
    </submittedName>
</protein>
<comment type="caution">
    <text evidence="2">The sequence shown here is derived from an EMBL/GenBank/DDBJ whole genome shotgun (WGS) entry which is preliminary data.</text>
</comment>